<protein>
    <submittedName>
        <fullName evidence="1">Uncharacterized protein</fullName>
    </submittedName>
</protein>
<sequence>MSTKAEFVVIPALDEAAQAKWMESLRPKTATIELLFHDGDTDHPLTHELEWLSPIRQEGVGARPGYLRPQPTAVLLRYPYDRAIFRALNELGGLFEYVSAATGDSVNFTRLGNVDVTFLDQSDTVLGSTVTHEGLILSPVEASATRT</sequence>
<accession>A0A542YMP6</accession>
<comment type="caution">
    <text evidence="1">The sequence shown here is derived from an EMBL/GenBank/DDBJ whole genome shotgun (WGS) entry which is preliminary data.</text>
</comment>
<dbReference type="RefSeq" id="WP_141783606.1">
    <property type="nucleotide sequence ID" value="NZ_BAAAIK010000003.1"/>
</dbReference>
<dbReference type="OrthoDB" id="4869851at2"/>
<keyword evidence="2" id="KW-1185">Reference proteome</keyword>
<organism evidence="1 2">
    <name type="scientific">Ornithinicoccus hortensis</name>
    <dbReference type="NCBI Taxonomy" id="82346"/>
    <lineage>
        <taxon>Bacteria</taxon>
        <taxon>Bacillati</taxon>
        <taxon>Actinomycetota</taxon>
        <taxon>Actinomycetes</taxon>
        <taxon>Micrococcales</taxon>
        <taxon>Intrasporangiaceae</taxon>
        <taxon>Ornithinicoccus</taxon>
    </lineage>
</organism>
<dbReference type="EMBL" id="VFOP01000001">
    <property type="protein sequence ID" value="TQL49339.1"/>
    <property type="molecule type" value="Genomic_DNA"/>
</dbReference>
<proteinExistence type="predicted"/>
<gene>
    <name evidence="1" type="ORF">FB467_0407</name>
</gene>
<dbReference type="AlphaFoldDB" id="A0A542YMP6"/>
<evidence type="ECO:0000313" key="2">
    <source>
        <dbReference type="Proteomes" id="UP000319516"/>
    </source>
</evidence>
<dbReference type="Proteomes" id="UP000319516">
    <property type="component" value="Unassembled WGS sequence"/>
</dbReference>
<evidence type="ECO:0000313" key="1">
    <source>
        <dbReference type="EMBL" id="TQL49339.1"/>
    </source>
</evidence>
<reference evidence="1 2" key="1">
    <citation type="submission" date="2019-06" db="EMBL/GenBank/DDBJ databases">
        <title>Sequencing the genomes of 1000 actinobacteria strains.</title>
        <authorList>
            <person name="Klenk H.-P."/>
        </authorList>
    </citation>
    <scope>NUCLEOTIDE SEQUENCE [LARGE SCALE GENOMIC DNA]</scope>
    <source>
        <strain evidence="1 2">DSM 12335</strain>
    </source>
</reference>
<name>A0A542YMP6_9MICO</name>